<dbReference type="GO" id="GO:0005524">
    <property type="term" value="F:ATP binding"/>
    <property type="evidence" value="ECO:0007669"/>
    <property type="project" value="InterPro"/>
</dbReference>
<dbReference type="CDD" id="cd14037">
    <property type="entry name" value="STKc_NAK_like"/>
    <property type="match status" value="1"/>
</dbReference>
<dbReference type="PANTHER" id="PTHR47907">
    <property type="entry name" value="PROTEIN KINASE DOMAIN-CONTAINING PROTEIN"/>
    <property type="match status" value="1"/>
</dbReference>
<dbReference type="EMBL" id="CABPRJ010001457">
    <property type="protein sequence ID" value="VVC37882.1"/>
    <property type="molecule type" value="Genomic_DNA"/>
</dbReference>
<dbReference type="InterPro" id="IPR011009">
    <property type="entry name" value="Kinase-like_dom_sf"/>
</dbReference>
<reference evidence="3 4" key="1">
    <citation type="submission" date="2019-08" db="EMBL/GenBank/DDBJ databases">
        <authorList>
            <person name="Alioto T."/>
            <person name="Alioto T."/>
            <person name="Gomez Garrido J."/>
        </authorList>
    </citation>
    <scope>NUCLEOTIDE SEQUENCE [LARGE SCALE GENOMIC DNA]</scope>
</reference>
<dbReference type="SMART" id="SM00220">
    <property type="entry name" value="S_TKc"/>
    <property type="match status" value="1"/>
</dbReference>
<dbReference type="InterPro" id="IPR008271">
    <property type="entry name" value="Ser/Thr_kinase_AS"/>
</dbReference>
<evidence type="ECO:0000313" key="4">
    <source>
        <dbReference type="Proteomes" id="UP000325440"/>
    </source>
</evidence>
<protein>
    <submittedName>
        <fullName evidence="3">Protein kinase domain,Protein kinase-like domain,Serine/threonine-protein kinase, active site</fullName>
    </submittedName>
</protein>
<evidence type="ECO:0000313" key="3">
    <source>
        <dbReference type="EMBL" id="VVC37882.1"/>
    </source>
</evidence>
<dbReference type="PROSITE" id="PS50011">
    <property type="entry name" value="PROTEIN_KINASE_DOM"/>
    <property type="match status" value="1"/>
</dbReference>
<feature type="region of interest" description="Disordered" evidence="1">
    <location>
        <begin position="741"/>
        <end position="817"/>
    </location>
</feature>
<gene>
    <name evidence="3" type="ORF">CINCED_3A024551</name>
</gene>
<feature type="domain" description="Protein kinase" evidence="2">
    <location>
        <begin position="108"/>
        <end position="371"/>
    </location>
</feature>
<evidence type="ECO:0000256" key="1">
    <source>
        <dbReference type="SAM" id="MobiDB-lite"/>
    </source>
</evidence>
<feature type="compositionally biased region" description="Basic residues" evidence="1">
    <location>
        <begin position="773"/>
        <end position="783"/>
    </location>
</feature>
<dbReference type="Pfam" id="PF00069">
    <property type="entry name" value="Pkinase"/>
    <property type="match status" value="1"/>
</dbReference>
<keyword evidence="3" id="KW-0418">Kinase</keyword>
<sequence>MCGVDGLEVNTIFEKKQQQITIILLLLRSPWTPLRVVILALVRCPTTGRDAHPVPTTVCGPDYEKSTSMPLGHNTLNMKKLFSKIENSSSKDPNCFIGKQFTVGRTSVTVEDVIAEGGFAVVFLVKSNNKKFALKRLFVNDEVDLGVAKKEIQIASSLNGHKNIVGFIDSNIVRHSNGVHEVLMLMPYCPSNVLTLMNNRLQSGLTEIEILQIFCDTCEAVSRLHHSQTPIIHRDLKIENILISENGQYLLCDFGSATSRELDPIVLGVHAVEEEINKYTTISYRSPEMVDLYNNKVITTKSDIWALGCLLYKLCYFTLPFGESPLKIQSGQFSIPETSEYSIKLNTLIKYMLELEPDLRPDIYQVSYIAFQLAGKDCPVQNLNNIPNPNINELVASFNEKRVPHTPKTQVKQTYYPSTMVEGTSVNPRQRPKPLNPGIPPFISGSSPTFKRTLQPAVEILKNSHSPDLSHQNKVSQQISPREKVAQVLFPTKDYADPFVEPTFVQSTTASPSSSPLISIPKHKRNFSDTSTYSKIFGNDKNQFLTSYGDSTKEYSTPIQDSSSFTVSSVEPVNNINIKKSWNPFEEPLSFQHQIDEEEIFDSPFTRIPLNDNDEVNDKSQEITSKVLKLNKTEEDPFGSAPFPYKSIDESMGNSPIRKLSLNGTDLKKNAEKWKTYFIEHNLKLDRLILNNEPDSDEVITGLVATTRSDDELESNECSSTPFVKIPLEDRSKYEKLACNTDEVSSDDSQVMSGETRKKSSKRRKIPEFKSTSRFRKDKKNKKHQDDYDQSDDDSIGSASDLQTRNDDEETNKNIPETMTVKDSMITCGSSAYHAECESMARDDIPPLNAQGATRLRDPVPVKNFDAELPLISDNEEEYESLVSTDVFAMAPFPKAKKKCSDTDSDIFGSSPFKLNTNPFEQTDFTDSVYFEKENLTETPPFRSEPKEAILVDLNPQEEPVYMKIIPKIVSQVATNKVISTLTTNSGFSNMSFEDYSSSDAEESQAPVYTPFEVVRPTECDIKRSSLKRRSNPFT</sequence>
<dbReference type="SUPFAM" id="SSF56112">
    <property type="entry name" value="Protein kinase-like (PK-like)"/>
    <property type="match status" value="1"/>
</dbReference>
<organism evidence="3 4">
    <name type="scientific">Cinara cedri</name>
    <dbReference type="NCBI Taxonomy" id="506608"/>
    <lineage>
        <taxon>Eukaryota</taxon>
        <taxon>Metazoa</taxon>
        <taxon>Ecdysozoa</taxon>
        <taxon>Arthropoda</taxon>
        <taxon>Hexapoda</taxon>
        <taxon>Insecta</taxon>
        <taxon>Pterygota</taxon>
        <taxon>Neoptera</taxon>
        <taxon>Paraneoptera</taxon>
        <taxon>Hemiptera</taxon>
        <taxon>Sternorrhyncha</taxon>
        <taxon>Aphidomorpha</taxon>
        <taxon>Aphidoidea</taxon>
        <taxon>Aphididae</taxon>
        <taxon>Lachninae</taxon>
        <taxon>Cinara</taxon>
    </lineage>
</organism>
<dbReference type="InterPro" id="IPR051744">
    <property type="entry name" value="AP2_assoc_SerThr_kinase"/>
</dbReference>
<accession>A0A5E4N466</accession>
<keyword evidence="3" id="KW-0808">Transferase</keyword>
<dbReference type="Gene3D" id="1.10.510.10">
    <property type="entry name" value="Transferase(Phosphotransferase) domain 1"/>
    <property type="match status" value="1"/>
</dbReference>
<proteinExistence type="predicted"/>
<keyword evidence="4" id="KW-1185">Reference proteome</keyword>
<dbReference type="PROSITE" id="PS00108">
    <property type="entry name" value="PROTEIN_KINASE_ST"/>
    <property type="match status" value="1"/>
</dbReference>
<dbReference type="Proteomes" id="UP000325440">
    <property type="component" value="Unassembled WGS sequence"/>
</dbReference>
<evidence type="ECO:0000259" key="2">
    <source>
        <dbReference type="PROSITE" id="PS50011"/>
    </source>
</evidence>
<dbReference type="OrthoDB" id="2018507at2759"/>
<name>A0A5E4N466_9HEMI</name>
<dbReference type="InterPro" id="IPR000719">
    <property type="entry name" value="Prot_kinase_dom"/>
</dbReference>
<dbReference type="PANTHER" id="PTHR47907:SF5">
    <property type="entry name" value="AP2 ASSOCIATED KINASE 1"/>
    <property type="match status" value="1"/>
</dbReference>
<dbReference type="GO" id="GO:0004672">
    <property type="term" value="F:protein kinase activity"/>
    <property type="evidence" value="ECO:0007669"/>
    <property type="project" value="InterPro"/>
</dbReference>
<dbReference type="AlphaFoldDB" id="A0A5E4N466"/>